<organism evidence="2">
    <name type="scientific">Phytophthora nicotianae</name>
    <name type="common">Potato buckeye rot agent</name>
    <name type="synonym">Phytophthora parasitica</name>
    <dbReference type="NCBI Taxonomy" id="4792"/>
    <lineage>
        <taxon>Eukaryota</taxon>
        <taxon>Sar</taxon>
        <taxon>Stramenopiles</taxon>
        <taxon>Oomycota</taxon>
        <taxon>Peronosporomycetes</taxon>
        <taxon>Peronosporales</taxon>
        <taxon>Peronosporaceae</taxon>
        <taxon>Phytophthora</taxon>
    </lineage>
</organism>
<reference evidence="2" key="1">
    <citation type="submission" date="2013-11" db="EMBL/GenBank/DDBJ databases">
        <title>The Genome Sequence of Phytophthora parasitica IAC_01/95.</title>
        <authorList>
            <consortium name="The Broad Institute Genomics Platform"/>
            <person name="Russ C."/>
            <person name="Tyler B."/>
            <person name="Panabieres F."/>
            <person name="Shan W."/>
            <person name="Tripathy S."/>
            <person name="Grunwald N."/>
            <person name="Machado M."/>
            <person name="Johnson C.S."/>
            <person name="Arredondo F."/>
            <person name="Hong C."/>
            <person name="Coffey M."/>
            <person name="Young S.K."/>
            <person name="Zeng Q."/>
            <person name="Gargeya S."/>
            <person name="Fitzgerald M."/>
            <person name="Abouelleil A."/>
            <person name="Alvarado L."/>
            <person name="Chapman S.B."/>
            <person name="Gainer-Dewar J."/>
            <person name="Goldberg J."/>
            <person name="Griggs A."/>
            <person name="Gujja S."/>
            <person name="Hansen M."/>
            <person name="Howarth C."/>
            <person name="Imamovic A."/>
            <person name="Ireland A."/>
            <person name="Larimer J."/>
            <person name="McCowan C."/>
            <person name="Murphy C."/>
            <person name="Pearson M."/>
            <person name="Poon T.W."/>
            <person name="Priest M."/>
            <person name="Roberts A."/>
            <person name="Saif S."/>
            <person name="Shea T."/>
            <person name="Sykes S."/>
            <person name="Wortman J."/>
            <person name="Nusbaum C."/>
            <person name="Birren B."/>
        </authorList>
    </citation>
    <scope>NUCLEOTIDE SEQUENCE [LARGE SCALE GENOMIC DNA]</scope>
    <source>
        <strain evidence="2">IAC_01/95</strain>
    </source>
</reference>
<evidence type="ECO:0000313" key="2">
    <source>
        <dbReference type="EMBL" id="ETM51937.1"/>
    </source>
</evidence>
<evidence type="ECO:0000256" key="1">
    <source>
        <dbReference type="SAM" id="MobiDB-lite"/>
    </source>
</evidence>
<proteinExistence type="predicted"/>
<dbReference type="EMBL" id="KI691725">
    <property type="protein sequence ID" value="ETM51937.1"/>
    <property type="molecule type" value="Genomic_DNA"/>
</dbReference>
<name>W2NTC6_PHYNI</name>
<dbReference type="AlphaFoldDB" id="W2NTC6"/>
<feature type="non-terminal residue" evidence="2">
    <location>
        <position position="131"/>
    </location>
</feature>
<gene>
    <name evidence="2" type="ORF">L914_04313</name>
</gene>
<accession>W2NTC6</accession>
<feature type="region of interest" description="Disordered" evidence="1">
    <location>
        <begin position="1"/>
        <end position="22"/>
    </location>
</feature>
<dbReference type="Proteomes" id="UP000054532">
    <property type="component" value="Unassembled WGS sequence"/>
</dbReference>
<protein>
    <submittedName>
        <fullName evidence="2">Uncharacterized protein</fullName>
    </submittedName>
</protein>
<sequence length="131" mass="14877">MNAKFGLGNLRRSRNATSPTSPWHDATVHCPLSPLTCAPNARTLILATAQNSCRRCYSCRPPSSSTGQVQFCRSSYCLCHSRLCLCLYRFRVRVRGFSVRNGLRIGWPVATCCHSAFCQLRHIRLFFFFNL</sequence>